<dbReference type="RefSeq" id="WP_183336518.1">
    <property type="nucleotide sequence ID" value="NZ_JACHZG010000001.1"/>
</dbReference>
<protein>
    <recommendedName>
        <fullName evidence="4">GAF domain-containing protein</fullName>
    </recommendedName>
</protein>
<feature type="transmembrane region" description="Helical" evidence="1">
    <location>
        <begin position="12"/>
        <end position="31"/>
    </location>
</feature>
<dbReference type="AlphaFoldDB" id="A0A7W5P686"/>
<evidence type="ECO:0008006" key="4">
    <source>
        <dbReference type="Google" id="ProtNLM"/>
    </source>
</evidence>
<name>A0A7W5P686_9ACTN</name>
<dbReference type="InterPro" id="IPR029016">
    <property type="entry name" value="GAF-like_dom_sf"/>
</dbReference>
<dbReference type="EMBL" id="JACHZG010000001">
    <property type="protein sequence ID" value="MBB3325551.1"/>
    <property type="molecule type" value="Genomic_DNA"/>
</dbReference>
<reference evidence="2 3" key="1">
    <citation type="submission" date="2020-08" db="EMBL/GenBank/DDBJ databases">
        <title>Sequencing the genomes of 1000 actinobacteria strains.</title>
        <authorList>
            <person name="Klenk H.-P."/>
        </authorList>
    </citation>
    <scope>NUCLEOTIDE SEQUENCE [LARGE SCALE GENOMIC DNA]</scope>
    <source>
        <strain evidence="2 3">DSM 11053</strain>
    </source>
</reference>
<accession>A0A7W5P686</accession>
<proteinExistence type="predicted"/>
<dbReference type="Gene3D" id="3.30.450.40">
    <property type="match status" value="1"/>
</dbReference>
<evidence type="ECO:0000313" key="3">
    <source>
        <dbReference type="Proteomes" id="UP000565572"/>
    </source>
</evidence>
<dbReference type="Proteomes" id="UP000565572">
    <property type="component" value="Unassembled WGS sequence"/>
</dbReference>
<gene>
    <name evidence="2" type="ORF">FHX39_000495</name>
</gene>
<keyword evidence="3" id="KW-1185">Reference proteome</keyword>
<evidence type="ECO:0000256" key="1">
    <source>
        <dbReference type="SAM" id="Phobius"/>
    </source>
</evidence>
<sequence>MVKRVAGEARAWPWVAVAVVFVVLSPVASLLTRDATGRASLGWVAVQALATAAAFLIPQIRQIRSEHRQAKAEEREFDTRVEVELAFNDALEPVVRLLGELAQETDRDQRERRRAQAVPLVLTTTAQLTGEDRVRACWFALEPGPPERLRPQESLGRAGPVTTVFERGTPGGDAALDLVTASSRLLVRDLEVDAPGLWELDDTTAYRSLVVVAVTVGNVAHGMITLDALEVDCFDDDDVALVRLMAGLLGAAMSIR</sequence>
<dbReference type="SUPFAM" id="SSF55781">
    <property type="entry name" value="GAF domain-like"/>
    <property type="match status" value="1"/>
</dbReference>
<keyword evidence="1" id="KW-0472">Membrane</keyword>
<feature type="transmembrane region" description="Helical" evidence="1">
    <location>
        <begin position="37"/>
        <end position="58"/>
    </location>
</feature>
<keyword evidence="1" id="KW-0812">Transmembrane</keyword>
<evidence type="ECO:0000313" key="2">
    <source>
        <dbReference type="EMBL" id="MBB3325551.1"/>
    </source>
</evidence>
<comment type="caution">
    <text evidence="2">The sequence shown here is derived from an EMBL/GenBank/DDBJ whole genome shotgun (WGS) entry which is preliminary data.</text>
</comment>
<keyword evidence="1" id="KW-1133">Transmembrane helix</keyword>
<organism evidence="2 3">
    <name type="scientific">Microlunatus antarcticus</name>
    <dbReference type="NCBI Taxonomy" id="53388"/>
    <lineage>
        <taxon>Bacteria</taxon>
        <taxon>Bacillati</taxon>
        <taxon>Actinomycetota</taxon>
        <taxon>Actinomycetes</taxon>
        <taxon>Propionibacteriales</taxon>
        <taxon>Propionibacteriaceae</taxon>
        <taxon>Microlunatus</taxon>
    </lineage>
</organism>